<protein>
    <submittedName>
        <fullName evidence="3">JmjC-domain-containing protein</fullName>
    </submittedName>
</protein>
<keyword evidence="4" id="KW-1185">Reference proteome</keyword>
<dbReference type="OrthoDB" id="9547406at2759"/>
<feature type="compositionally biased region" description="Polar residues" evidence="1">
    <location>
        <begin position="439"/>
        <end position="460"/>
    </location>
</feature>
<evidence type="ECO:0000313" key="4">
    <source>
        <dbReference type="Proteomes" id="UP000095751"/>
    </source>
</evidence>
<dbReference type="GO" id="GO:0010468">
    <property type="term" value="P:regulation of gene expression"/>
    <property type="evidence" value="ECO:0007669"/>
    <property type="project" value="TreeGrafter"/>
</dbReference>
<dbReference type="KEGG" id="fcy:FRACYDRAFT_237169"/>
<accession>A0A1E7FL64</accession>
<organism evidence="3 4">
    <name type="scientific">Fragilariopsis cylindrus CCMP1102</name>
    <dbReference type="NCBI Taxonomy" id="635003"/>
    <lineage>
        <taxon>Eukaryota</taxon>
        <taxon>Sar</taxon>
        <taxon>Stramenopiles</taxon>
        <taxon>Ochrophyta</taxon>
        <taxon>Bacillariophyta</taxon>
        <taxon>Bacillariophyceae</taxon>
        <taxon>Bacillariophycidae</taxon>
        <taxon>Bacillariales</taxon>
        <taxon>Bacillariaceae</taxon>
        <taxon>Fragilariopsis</taxon>
    </lineage>
</organism>
<evidence type="ECO:0000259" key="2">
    <source>
        <dbReference type="PROSITE" id="PS51184"/>
    </source>
</evidence>
<dbReference type="EMBL" id="KV784356">
    <property type="protein sequence ID" value="OEU18886.1"/>
    <property type="molecule type" value="Genomic_DNA"/>
</dbReference>
<dbReference type="AlphaFoldDB" id="A0A1E7FL64"/>
<sequence length="612" mass="70069">MPGTTGGREKRLELEGQAFCDTKSFYPLLAKHFQPSLEEIQSTTFSDYIRYSVLRKSQEGYDDEEEDEVSERTSSCSRQSNYCAGKPKIGYDYGLAKITLPEGFSTRMGIANDQTGRGADWQSGTLLGDMILPSPMTQIVRGLGGIYEYIFMDNKPTTVAEFREKADKYIESQLGKKIMNEKSIDILERKFWKRLGPTMESSMYGADMDGTLFSKDDNADFDWNLSKLQSCLQLLLMDQDDTDSKKGWGGIPGVTTPYLYFGMWASVFCAHTEDMNLLSINYLHAGAPKIWYAIAAGEDSRRFEHLMESNYHHAKKDCPEYLRHKRSLVSPSILKKAGIPFTRTVQYPGDAIVTFPGSYHSGFNTGFNVAEATNFAVPEWIPYGRRASVCNCRPDSVRLNVDRLETLLLQYEKEVPQKKRVLWKDWVANVKKKRHQEKMSNATYGSSPTKKTKMTENTVSTSKPKDFWVEVMQPLLKKSTKKSKSRKSRKKPEMEEEIWHLAKHTGRKPFRPSDRVLCIIPAVVDTSSSGNDKGNNKSKNNEDSEECFAGYVIDEQNDHVRVRLDGMGKKDEIWMDTNNSKIFVDGGRWEEKEKDFKMPTLHYWKEEDFSER</sequence>
<evidence type="ECO:0000256" key="1">
    <source>
        <dbReference type="SAM" id="MobiDB-lite"/>
    </source>
</evidence>
<dbReference type="Proteomes" id="UP000095751">
    <property type="component" value="Unassembled WGS sequence"/>
</dbReference>
<reference evidence="3 4" key="1">
    <citation type="submission" date="2016-09" db="EMBL/GenBank/DDBJ databases">
        <title>Extensive genetic diversity and differential bi-allelic expression allows diatom success in the polar Southern Ocean.</title>
        <authorList>
            <consortium name="DOE Joint Genome Institute"/>
            <person name="Mock T."/>
            <person name="Otillar R.P."/>
            <person name="Strauss J."/>
            <person name="Dupont C."/>
            <person name="Frickenhaus S."/>
            <person name="Maumus F."/>
            <person name="Mcmullan M."/>
            <person name="Sanges R."/>
            <person name="Schmutz J."/>
            <person name="Toseland A."/>
            <person name="Valas R."/>
            <person name="Veluchamy A."/>
            <person name="Ward B.J."/>
            <person name="Allen A."/>
            <person name="Barry K."/>
            <person name="Falciatore A."/>
            <person name="Ferrante M."/>
            <person name="Fortunato A.E."/>
            <person name="Gloeckner G."/>
            <person name="Gruber A."/>
            <person name="Hipkin R."/>
            <person name="Janech M."/>
            <person name="Kroth P."/>
            <person name="Leese F."/>
            <person name="Lindquist E."/>
            <person name="Lyon B.R."/>
            <person name="Martin J."/>
            <person name="Mayer C."/>
            <person name="Parker M."/>
            <person name="Quesneville H."/>
            <person name="Raymond J."/>
            <person name="Uhlig C."/>
            <person name="Valentin K.U."/>
            <person name="Worden A.Z."/>
            <person name="Armbrust E.V."/>
            <person name="Bowler C."/>
            <person name="Green B."/>
            <person name="Moulton V."/>
            <person name="Van Oosterhout C."/>
            <person name="Grigoriev I."/>
        </authorList>
    </citation>
    <scope>NUCLEOTIDE SEQUENCE [LARGE SCALE GENOMIC DNA]</scope>
    <source>
        <strain evidence="3 4">CCMP1102</strain>
    </source>
</reference>
<proteinExistence type="predicted"/>
<evidence type="ECO:0000313" key="3">
    <source>
        <dbReference type="EMBL" id="OEU18886.1"/>
    </source>
</evidence>
<dbReference type="PANTHER" id="PTHR10694">
    <property type="entry name" value="LYSINE-SPECIFIC DEMETHYLASE"/>
    <property type="match status" value="1"/>
</dbReference>
<dbReference type="GO" id="GO:0000785">
    <property type="term" value="C:chromatin"/>
    <property type="evidence" value="ECO:0007669"/>
    <property type="project" value="TreeGrafter"/>
</dbReference>
<dbReference type="PANTHER" id="PTHR10694:SF7">
    <property type="entry name" value="[HISTONE H3]-TRIMETHYL-L-LYSINE(9) DEMETHYLASE"/>
    <property type="match status" value="1"/>
</dbReference>
<dbReference type="SMART" id="SM00558">
    <property type="entry name" value="JmjC"/>
    <property type="match status" value="1"/>
</dbReference>
<dbReference type="SUPFAM" id="SSF51197">
    <property type="entry name" value="Clavaminate synthase-like"/>
    <property type="match status" value="1"/>
</dbReference>
<name>A0A1E7FL64_9STRA</name>
<dbReference type="InParanoid" id="A0A1E7FL64"/>
<dbReference type="InterPro" id="IPR003347">
    <property type="entry name" value="JmjC_dom"/>
</dbReference>
<dbReference type="GO" id="GO:0032454">
    <property type="term" value="F:histone H3K9 demethylase activity"/>
    <property type="evidence" value="ECO:0007669"/>
    <property type="project" value="TreeGrafter"/>
</dbReference>
<feature type="region of interest" description="Disordered" evidence="1">
    <location>
        <begin position="437"/>
        <end position="460"/>
    </location>
</feature>
<dbReference type="GO" id="GO:0005634">
    <property type="term" value="C:nucleus"/>
    <property type="evidence" value="ECO:0007669"/>
    <property type="project" value="TreeGrafter"/>
</dbReference>
<dbReference type="PROSITE" id="PS51184">
    <property type="entry name" value="JMJC"/>
    <property type="match status" value="1"/>
</dbReference>
<dbReference type="GO" id="GO:0051864">
    <property type="term" value="F:histone H3K36 demethylase activity"/>
    <property type="evidence" value="ECO:0007669"/>
    <property type="project" value="TreeGrafter"/>
</dbReference>
<feature type="domain" description="JmjC" evidence="2">
    <location>
        <begin position="217"/>
        <end position="392"/>
    </location>
</feature>
<gene>
    <name evidence="3" type="ORF">FRACYDRAFT_237169</name>
</gene>
<dbReference type="Pfam" id="PF02373">
    <property type="entry name" value="JmjC"/>
    <property type="match status" value="1"/>
</dbReference>
<dbReference type="Gene3D" id="2.60.120.650">
    <property type="entry name" value="Cupin"/>
    <property type="match status" value="1"/>
</dbReference>